<accession>A0AAN9AF91</accession>
<dbReference type="PANTHER" id="PTHR17469">
    <property type="entry name" value="SPERM SPECIFIC ANTIGEN 2-RELATED"/>
    <property type="match status" value="1"/>
</dbReference>
<feature type="compositionally biased region" description="Polar residues" evidence="1">
    <location>
        <begin position="322"/>
        <end position="335"/>
    </location>
</feature>
<dbReference type="SMART" id="SM01257">
    <property type="entry name" value="KRAP_IP3R_bind"/>
    <property type="match status" value="1"/>
</dbReference>
<dbReference type="InterPro" id="IPR043444">
    <property type="entry name" value="TESPA1-like"/>
</dbReference>
<evidence type="ECO:0000259" key="2">
    <source>
        <dbReference type="SMART" id="SM01257"/>
    </source>
</evidence>
<gene>
    <name evidence="3" type="ORF">SK128_027642</name>
</gene>
<sequence>MNTSKDSNKRNVSIDERANRVGSDSADYDSCHILKDDKESRDETGGVTVRRGSIASTASEGRGTQRVKRVFTSTLSQWKQFQGSLGSLTNSLRRHYHQKISRGQSLKEDGEEQVSNSREVTQSQADDKHSREVCLAEKSLELCVDLEPSVEWKSSFKYALDKTEECDIVSVPASQEERVNIISKTEESKKLNDSDMNNEKDECRHSVRTLSSVVVSLSSCAVAGEELTKSNSSGSSSSDGGDASIQSFLSVIPKVPERKNSSASREKSDIMEGTNLEEIASGKEPVMMDLSEPSSFDTIEEDFDPGMKKTSESQKGALVNTGKDNTVTPQFNGRGQQSRKNSKQSRSSDSMEDEPRPKRLNVDLDKDYTKSTPICHSTPLSVNVQLDILNTRRLFCEGMLGSETTLRSSTEDITGERKCLEDENSDMASALHENTLEPLHDHEIFQRGIIDSFNIESATSDKDSIEIELGTCDNENIAVIENVDSNDCTSKRIIMDAHDETIVDAPDLGNAAPAVSSKCDVEGGGGVEGENAQLMLVSAASDSPVSQKASSSYQRVCQDDESASGVQDTEEAHIQDTAEAHILDTEEAHIQDTDKECSSSLDLKDYEETVVNEINVEEFLSESEKEKARNTELKLLNFEKTDDTENEEILGIAEEDGISENILDFPTMAGPKIVVTGAVGSALNSGIPPTIVLESGSVGSGGGASMEEINIAAHADALPSSSLSNLAPTQFGGAHPRPPTPKSPITVDEWVAALPHPSSIEDEGDVWAGCEQGLEDQGEDLLSLGDEAGFMAGSSSLCPASSSTTVGRNKTIDSRESPIDSHVSGAQNLESLTSAGAGNSSYVPDILGPLVLPQQQQHYREQVLSPTHKNRPVTLTDGKNVIQRQLSPKGGLENRRSQFASLKDKQTSFQSDLSGLSLQSRSSIDSLLEARQADPVDVLLNLGFGSQSQEGIARIPERFMKPSQVPGNNIDELIKSEDNFSDMMDSTEWMSGLDPQALRRSSVATVSPFISQLIESRRENRLRFMQKKNDLPSAPSPKPLTGASRFASVAKQLGMKSTVMNTFAATTNKLTVLNPENRRLLDLQGQKSPEVPRKRLIIGQSSFDLGRDGELLDVAGSVKEVVSESADSVTEEEKVDDYSSDGDDDDDLDDYRCSRHLSLRHKESVWSMASSATSVDSSEEELRDQRRRLQLILNRRPTPPETPGTPSSQGDPVDSPTFACSVTENERRRKLMRRLSLSKRVSTVSSGGSWELDEKIPEEDSEDVSNLQEQVIKESDAFISAISSSNCDILAQCSKAFCDNSDIPTVFNTNLTARTFTNDKALQTQPLQNIPNHSELGARLDTQRCHHSLPMAFVEPSSNLLMGKGERSYAEDEGKSRSQHRACSSLKRQECIDDVYSDNYPLSYRSTVMQQPSKLHMPHHIMKDLVSMIENPYLTISTF</sequence>
<dbReference type="InterPro" id="IPR029325">
    <property type="entry name" value="ITPR-bd"/>
</dbReference>
<feature type="region of interest" description="Disordered" evidence="1">
    <location>
        <begin position="99"/>
        <end position="128"/>
    </location>
</feature>
<feature type="domain" description="ITPR-interacting" evidence="2">
    <location>
        <begin position="901"/>
        <end position="1061"/>
    </location>
</feature>
<reference evidence="3 4" key="1">
    <citation type="submission" date="2023-11" db="EMBL/GenBank/DDBJ databases">
        <title>Halocaridina rubra genome assembly.</title>
        <authorList>
            <person name="Smith C."/>
        </authorList>
    </citation>
    <scope>NUCLEOTIDE SEQUENCE [LARGE SCALE GENOMIC DNA]</scope>
    <source>
        <strain evidence="3">EP-1</strain>
        <tissue evidence="3">Whole</tissue>
    </source>
</reference>
<feature type="compositionally biased region" description="Basic and acidic residues" evidence="1">
    <location>
        <begin position="810"/>
        <end position="819"/>
    </location>
</feature>
<protein>
    <recommendedName>
        <fullName evidence="2">ITPR-interacting domain-containing protein</fullName>
    </recommendedName>
</protein>
<dbReference type="EMBL" id="JAXCGZ010001925">
    <property type="protein sequence ID" value="KAK7085000.1"/>
    <property type="molecule type" value="Genomic_DNA"/>
</dbReference>
<feature type="compositionally biased region" description="Basic and acidic residues" evidence="1">
    <location>
        <begin position="255"/>
        <end position="270"/>
    </location>
</feature>
<feature type="compositionally biased region" description="Basic and acidic residues" evidence="1">
    <location>
        <begin position="29"/>
        <end position="44"/>
    </location>
</feature>
<evidence type="ECO:0000256" key="1">
    <source>
        <dbReference type="SAM" id="MobiDB-lite"/>
    </source>
</evidence>
<proteinExistence type="predicted"/>
<feature type="region of interest" description="Disordered" evidence="1">
    <location>
        <begin position="250"/>
        <end position="365"/>
    </location>
</feature>
<feature type="compositionally biased region" description="Basic and acidic residues" evidence="1">
    <location>
        <begin position="353"/>
        <end position="365"/>
    </location>
</feature>
<dbReference type="Pfam" id="PF14722">
    <property type="entry name" value="KRAP_IP3R_bind"/>
    <property type="match status" value="1"/>
</dbReference>
<feature type="region of interest" description="Disordered" evidence="1">
    <location>
        <begin position="1122"/>
        <end position="1149"/>
    </location>
</feature>
<feature type="region of interest" description="Disordered" evidence="1">
    <location>
        <begin position="1"/>
        <end position="65"/>
    </location>
</feature>
<evidence type="ECO:0000313" key="3">
    <source>
        <dbReference type="EMBL" id="KAK7085000.1"/>
    </source>
</evidence>
<keyword evidence="4" id="KW-1185">Reference proteome</keyword>
<name>A0AAN9AF91_HALRR</name>
<evidence type="ECO:0000313" key="4">
    <source>
        <dbReference type="Proteomes" id="UP001381693"/>
    </source>
</evidence>
<dbReference type="Proteomes" id="UP001381693">
    <property type="component" value="Unassembled WGS sequence"/>
</dbReference>
<feature type="region of interest" description="Disordered" evidence="1">
    <location>
        <begin position="795"/>
        <end position="822"/>
    </location>
</feature>
<feature type="region of interest" description="Disordered" evidence="1">
    <location>
        <begin position="1192"/>
        <end position="1219"/>
    </location>
</feature>
<dbReference type="GO" id="GO:0005102">
    <property type="term" value="F:signaling receptor binding"/>
    <property type="evidence" value="ECO:0007669"/>
    <property type="project" value="InterPro"/>
</dbReference>
<comment type="caution">
    <text evidence="3">The sequence shown here is derived from an EMBL/GenBank/DDBJ whole genome shotgun (WGS) entry which is preliminary data.</text>
</comment>
<feature type="compositionally biased region" description="Basic and acidic residues" evidence="1">
    <location>
        <begin position="1"/>
        <end position="19"/>
    </location>
</feature>
<feature type="compositionally biased region" description="Acidic residues" evidence="1">
    <location>
        <begin position="1129"/>
        <end position="1149"/>
    </location>
</feature>
<dbReference type="PANTHER" id="PTHR17469:SF15">
    <property type="entry name" value="ITPR-INTERACTING DOMAIN-CONTAINING PROTEIN"/>
    <property type="match status" value="1"/>
</dbReference>
<organism evidence="3 4">
    <name type="scientific">Halocaridina rubra</name>
    <name type="common">Hawaiian red shrimp</name>
    <dbReference type="NCBI Taxonomy" id="373956"/>
    <lineage>
        <taxon>Eukaryota</taxon>
        <taxon>Metazoa</taxon>
        <taxon>Ecdysozoa</taxon>
        <taxon>Arthropoda</taxon>
        <taxon>Crustacea</taxon>
        <taxon>Multicrustacea</taxon>
        <taxon>Malacostraca</taxon>
        <taxon>Eumalacostraca</taxon>
        <taxon>Eucarida</taxon>
        <taxon>Decapoda</taxon>
        <taxon>Pleocyemata</taxon>
        <taxon>Caridea</taxon>
        <taxon>Atyoidea</taxon>
        <taxon>Atyidae</taxon>
        <taxon>Halocaridina</taxon>
    </lineage>
</organism>
<feature type="compositionally biased region" description="Polar residues" evidence="1">
    <location>
        <begin position="113"/>
        <end position="124"/>
    </location>
</feature>
<feature type="compositionally biased region" description="Low complexity" evidence="1">
    <location>
        <begin position="336"/>
        <end position="348"/>
    </location>
</feature>